<evidence type="ECO:0000313" key="2">
    <source>
        <dbReference type="EMBL" id="RCU48004.1"/>
    </source>
</evidence>
<dbReference type="Gene3D" id="3.90.550.10">
    <property type="entry name" value="Spore Coat Polysaccharide Biosynthesis Protein SpsA, Chain A"/>
    <property type="match status" value="1"/>
</dbReference>
<dbReference type="GO" id="GO:0016740">
    <property type="term" value="F:transferase activity"/>
    <property type="evidence" value="ECO:0007669"/>
    <property type="project" value="UniProtKB-KW"/>
</dbReference>
<protein>
    <submittedName>
        <fullName evidence="2">Glycosyltransferase family 2 protein</fullName>
    </submittedName>
</protein>
<keyword evidence="3" id="KW-1185">Reference proteome</keyword>
<comment type="caution">
    <text evidence="2">The sequence shown here is derived from an EMBL/GenBank/DDBJ whole genome shotgun (WGS) entry which is preliminary data.</text>
</comment>
<dbReference type="EMBL" id="QPHM01000001">
    <property type="protein sequence ID" value="RCU48004.1"/>
    <property type="molecule type" value="Genomic_DNA"/>
</dbReference>
<dbReference type="InterPro" id="IPR050834">
    <property type="entry name" value="Glycosyltransf_2"/>
</dbReference>
<dbReference type="SUPFAM" id="SSF53448">
    <property type="entry name" value="Nucleotide-diphospho-sugar transferases"/>
    <property type="match status" value="1"/>
</dbReference>
<dbReference type="AlphaFoldDB" id="A0A368NEI6"/>
<dbReference type="Pfam" id="PF00535">
    <property type="entry name" value="Glycos_transf_2"/>
    <property type="match status" value="1"/>
</dbReference>
<dbReference type="InterPro" id="IPR001173">
    <property type="entry name" value="Glyco_trans_2-like"/>
</dbReference>
<keyword evidence="2" id="KW-0808">Transferase</keyword>
<dbReference type="RefSeq" id="WP_114449578.1">
    <property type="nucleotide sequence ID" value="NZ_QPHM01000001.1"/>
</dbReference>
<dbReference type="OrthoDB" id="46222at2157"/>
<gene>
    <name evidence="2" type="ORF">DU504_12255</name>
</gene>
<evidence type="ECO:0000259" key="1">
    <source>
        <dbReference type="Pfam" id="PF00535"/>
    </source>
</evidence>
<dbReference type="Proteomes" id="UP000252189">
    <property type="component" value="Unassembled WGS sequence"/>
</dbReference>
<evidence type="ECO:0000313" key="3">
    <source>
        <dbReference type="Proteomes" id="UP000252189"/>
    </source>
</evidence>
<organism evidence="2 3">
    <name type="scientific">Haloplanus salinus</name>
    <dbReference type="NCBI Taxonomy" id="1126245"/>
    <lineage>
        <taxon>Archaea</taxon>
        <taxon>Methanobacteriati</taxon>
        <taxon>Methanobacteriota</taxon>
        <taxon>Stenosarchaea group</taxon>
        <taxon>Halobacteria</taxon>
        <taxon>Halobacteriales</taxon>
        <taxon>Haloferacaceae</taxon>
        <taxon>Haloplanus</taxon>
    </lineage>
</organism>
<accession>A0A368NEI6</accession>
<dbReference type="PANTHER" id="PTHR43685">
    <property type="entry name" value="GLYCOSYLTRANSFERASE"/>
    <property type="match status" value="1"/>
</dbReference>
<sequence length="297" mass="33885">MAPPLVSVIVPTYNRATLVSRAIESVLHQTYANFELVVVDDASTDDTETVVRGYDDERVTYLCHGTNRRVSAARNTGIEYASGDYLAFLDDDDEWLPTKLERQIRHIEAANRTVGMVYCWMEYHDGETPVRQYRPQLEGDIFEETVGGQPIGACSTLVVRDDVVDEVGGFDESLPRGNDGDFIRRVARESRVEYVPEVLVRHYVDHEYERITDETSESIANAIKANEAKLKKFATELDEKPALKGEIYARLGLRHCQLGHYLTGMRYHLKAVRQDPLNPEIYKQQAVTLHRLLTRRP</sequence>
<name>A0A368NEI6_9EURY</name>
<proteinExistence type="predicted"/>
<dbReference type="InterPro" id="IPR029044">
    <property type="entry name" value="Nucleotide-diphossugar_trans"/>
</dbReference>
<reference evidence="2 3" key="1">
    <citation type="submission" date="2018-07" db="EMBL/GenBank/DDBJ databases">
        <title>Genome sequences of Haloplanus salinus JCM 18368T.</title>
        <authorList>
            <person name="Kim Y.B."/>
            <person name="Roh S.W."/>
        </authorList>
    </citation>
    <scope>NUCLEOTIDE SEQUENCE [LARGE SCALE GENOMIC DNA]</scope>
    <source>
        <strain evidence="2 3">JCM 18368</strain>
    </source>
</reference>
<dbReference type="PANTHER" id="PTHR43685:SF2">
    <property type="entry name" value="GLYCOSYLTRANSFERASE 2-LIKE DOMAIN-CONTAINING PROTEIN"/>
    <property type="match status" value="1"/>
</dbReference>
<dbReference type="CDD" id="cd00761">
    <property type="entry name" value="Glyco_tranf_GTA_type"/>
    <property type="match status" value="1"/>
</dbReference>
<feature type="domain" description="Glycosyltransferase 2-like" evidence="1">
    <location>
        <begin position="7"/>
        <end position="128"/>
    </location>
</feature>